<name>A0AA86N8T3_9EUKA</name>
<keyword evidence="4" id="KW-1185">Reference proteome</keyword>
<proteinExistence type="predicted"/>
<reference evidence="3 4" key="2">
    <citation type="submission" date="2024-07" db="EMBL/GenBank/DDBJ databases">
        <authorList>
            <person name="Akdeniz Z."/>
        </authorList>
    </citation>
    <scope>NUCLEOTIDE SEQUENCE [LARGE SCALE GENOMIC DNA]</scope>
</reference>
<keyword evidence="1" id="KW-1133">Transmembrane helix</keyword>
<keyword evidence="1" id="KW-0812">Transmembrane</keyword>
<feature type="transmembrane region" description="Helical" evidence="1">
    <location>
        <begin position="174"/>
        <end position="195"/>
    </location>
</feature>
<dbReference type="Proteomes" id="UP001642409">
    <property type="component" value="Unassembled WGS sequence"/>
</dbReference>
<organism evidence="2">
    <name type="scientific">Hexamita inflata</name>
    <dbReference type="NCBI Taxonomy" id="28002"/>
    <lineage>
        <taxon>Eukaryota</taxon>
        <taxon>Metamonada</taxon>
        <taxon>Diplomonadida</taxon>
        <taxon>Hexamitidae</taxon>
        <taxon>Hexamitinae</taxon>
        <taxon>Hexamita</taxon>
    </lineage>
</organism>
<protein>
    <submittedName>
        <fullName evidence="3">Hypothetical_protein</fullName>
    </submittedName>
</protein>
<dbReference type="EMBL" id="CAXDID020000445">
    <property type="protein sequence ID" value="CAL6092481.1"/>
    <property type="molecule type" value="Genomic_DNA"/>
</dbReference>
<accession>A0AA86N8T3</accession>
<keyword evidence="1" id="KW-0472">Membrane</keyword>
<evidence type="ECO:0000256" key="1">
    <source>
        <dbReference type="SAM" id="Phobius"/>
    </source>
</evidence>
<evidence type="ECO:0000313" key="2">
    <source>
        <dbReference type="EMBL" id="CAI9915124.1"/>
    </source>
</evidence>
<dbReference type="AlphaFoldDB" id="A0AA86N8T3"/>
<dbReference type="EMBL" id="CATOUU010000064">
    <property type="protein sequence ID" value="CAI9915124.1"/>
    <property type="molecule type" value="Genomic_DNA"/>
</dbReference>
<reference evidence="2" key="1">
    <citation type="submission" date="2023-06" db="EMBL/GenBank/DDBJ databases">
        <authorList>
            <person name="Kurt Z."/>
        </authorList>
    </citation>
    <scope>NUCLEOTIDE SEQUENCE</scope>
</reference>
<evidence type="ECO:0000313" key="3">
    <source>
        <dbReference type="EMBL" id="CAL6092481.1"/>
    </source>
</evidence>
<feature type="transmembrane region" description="Helical" evidence="1">
    <location>
        <begin position="52"/>
        <end position="70"/>
    </location>
</feature>
<sequence>MLRAQRQSQNYIQQLDKRSGVNNEKMIKHVLFVIMQHLNFATQSLFAFTVKLTYTIITLIVFLIGLLLSFDFMMSSKKYLPESFDRTKELQFISPDLMEAKIHTNIFEFGLTHGDYSDTHQCLSSTNKSSDKFYKSKVIQTEIYGSDEWHHEVLYVSKQFIADNEAMFRKMHKIGLICTVVGFVCPVLIISLVWFCCANWCQCYNSKFGLCQPKFSKVEQVPLFDQVPKVQPTQIHLPPQMM</sequence>
<evidence type="ECO:0000313" key="4">
    <source>
        <dbReference type="Proteomes" id="UP001642409"/>
    </source>
</evidence>
<comment type="caution">
    <text evidence="2">The sequence shown here is derived from an EMBL/GenBank/DDBJ whole genome shotgun (WGS) entry which is preliminary data.</text>
</comment>
<gene>
    <name evidence="2" type="ORF">HINF_LOCUS2769</name>
    <name evidence="3" type="ORF">HINF_LOCUS66286</name>
</gene>